<accession>A0AA41ZA88</accession>
<evidence type="ECO:0000256" key="1">
    <source>
        <dbReference type="ARBA" id="ARBA00007689"/>
    </source>
</evidence>
<sequence>MFLVTSTYLASSEAIQHRLPEHRAWIDTHYANGTFFLSGRLVPPTGGFMLVRGISRDDLEGLLATDPFRLNGLLAHTIVELAPTRAALGLNLEDLGP</sequence>
<feature type="domain" description="YCII-related" evidence="2">
    <location>
        <begin position="10"/>
        <end position="79"/>
    </location>
</feature>
<dbReference type="PANTHER" id="PTHR37828">
    <property type="entry name" value="GSR2449 PROTEIN"/>
    <property type="match status" value="1"/>
</dbReference>
<dbReference type="PANTHER" id="PTHR37828:SF1">
    <property type="entry name" value="YCII-RELATED DOMAIN-CONTAINING PROTEIN"/>
    <property type="match status" value="1"/>
</dbReference>
<dbReference type="EMBL" id="JAMOIM010000042">
    <property type="protein sequence ID" value="MCW6512162.1"/>
    <property type="molecule type" value="Genomic_DNA"/>
</dbReference>
<gene>
    <name evidence="3" type="ORF">M8523_29980</name>
</gene>
<proteinExistence type="inferred from homology"/>
<dbReference type="AlphaFoldDB" id="A0AA41ZA88"/>
<evidence type="ECO:0000313" key="3">
    <source>
        <dbReference type="EMBL" id="MCW6512162.1"/>
    </source>
</evidence>
<dbReference type="InterPro" id="IPR005545">
    <property type="entry name" value="YCII"/>
</dbReference>
<dbReference type="Gene3D" id="3.30.70.1060">
    <property type="entry name" value="Dimeric alpha+beta barrel"/>
    <property type="match status" value="1"/>
</dbReference>
<evidence type="ECO:0000259" key="2">
    <source>
        <dbReference type="Pfam" id="PF03795"/>
    </source>
</evidence>
<dbReference type="RefSeq" id="WP_282588538.1">
    <property type="nucleotide sequence ID" value="NZ_JAMOIM010000042.1"/>
</dbReference>
<reference evidence="3" key="1">
    <citation type="submission" date="2022-05" db="EMBL/GenBank/DDBJ databases">
        <authorList>
            <person name="Pankratov T."/>
        </authorList>
    </citation>
    <scope>NUCLEOTIDE SEQUENCE</scope>
    <source>
        <strain evidence="3">BP6-180914</strain>
    </source>
</reference>
<protein>
    <submittedName>
        <fullName evidence="3">GTP cyclohydrolase</fullName>
    </submittedName>
</protein>
<dbReference type="Proteomes" id="UP001165667">
    <property type="component" value="Unassembled WGS sequence"/>
</dbReference>
<name>A0AA41ZA88_9HYPH</name>
<dbReference type="Pfam" id="PF03795">
    <property type="entry name" value="YCII"/>
    <property type="match status" value="1"/>
</dbReference>
<comment type="caution">
    <text evidence="3">The sequence shown here is derived from an EMBL/GenBank/DDBJ whole genome shotgun (WGS) entry which is preliminary data.</text>
</comment>
<organism evidence="3 4">
    <name type="scientific">Lichenifustis flavocetrariae</name>
    <dbReference type="NCBI Taxonomy" id="2949735"/>
    <lineage>
        <taxon>Bacteria</taxon>
        <taxon>Pseudomonadati</taxon>
        <taxon>Pseudomonadota</taxon>
        <taxon>Alphaproteobacteria</taxon>
        <taxon>Hyphomicrobiales</taxon>
        <taxon>Lichenihabitantaceae</taxon>
        <taxon>Lichenifustis</taxon>
    </lineage>
</organism>
<evidence type="ECO:0000313" key="4">
    <source>
        <dbReference type="Proteomes" id="UP001165667"/>
    </source>
</evidence>
<dbReference type="SUPFAM" id="SSF54909">
    <property type="entry name" value="Dimeric alpha+beta barrel"/>
    <property type="match status" value="1"/>
</dbReference>
<keyword evidence="4" id="KW-1185">Reference proteome</keyword>
<dbReference type="InterPro" id="IPR011008">
    <property type="entry name" value="Dimeric_a/b-barrel"/>
</dbReference>
<comment type="similarity">
    <text evidence="1">Belongs to the YciI family.</text>
</comment>